<gene>
    <name evidence="1" type="ORF">N4264_22250</name>
</gene>
<dbReference type="EMBL" id="CP104694">
    <property type="protein sequence ID" value="UXI67427.1"/>
    <property type="molecule type" value="Genomic_DNA"/>
</dbReference>
<accession>A0ABY6BCA1</accession>
<name>A0ABY6BCA1_9GAMM</name>
<sequence length="315" mass="33746">MQRRRIAVVGLTDDATHAFHSMLKIVDGRSRAEWLLADPEHADVLMAGDANHSPVVERWAMSRKPVIAVQELGQSPPNATFTLKHPFRVMQLLDVLDEIERQLGTTPATARSPAGPMDATRWGFLTSLHELATRPDDAHRYYAARTPTGTLAVRGDLSTFVAAAAIHTQLRRGALALPPLELQADPSPTDGIEAPGVVLLWYAGLGAPEGMAPWINPTGTFALRRWPDFGVLGAAREHLLLSAALSLGTFDVTTLCSLTGQSVTAVQRYLAACSLCQLLVASEAATSADVVIPPPVLSGLAGFMRSLRLRLGLSA</sequence>
<protein>
    <submittedName>
        <fullName evidence="1">Uncharacterized protein</fullName>
    </submittedName>
</protein>
<evidence type="ECO:0000313" key="1">
    <source>
        <dbReference type="EMBL" id="UXI67427.1"/>
    </source>
</evidence>
<proteinExistence type="predicted"/>
<evidence type="ECO:0000313" key="2">
    <source>
        <dbReference type="Proteomes" id="UP001064632"/>
    </source>
</evidence>
<organism evidence="1 2">
    <name type="scientific">Tahibacter amnicola</name>
    <dbReference type="NCBI Taxonomy" id="2976241"/>
    <lineage>
        <taxon>Bacteria</taxon>
        <taxon>Pseudomonadati</taxon>
        <taxon>Pseudomonadota</taxon>
        <taxon>Gammaproteobacteria</taxon>
        <taxon>Lysobacterales</taxon>
        <taxon>Rhodanobacteraceae</taxon>
        <taxon>Tahibacter</taxon>
    </lineage>
</organism>
<dbReference type="Proteomes" id="UP001064632">
    <property type="component" value="Chromosome"/>
</dbReference>
<reference evidence="1" key="1">
    <citation type="submission" date="2022-09" db="EMBL/GenBank/DDBJ databases">
        <title>Tahibacter sp. nov., isolated from a fresh water.</title>
        <authorList>
            <person name="Baek J.H."/>
            <person name="Lee J.K."/>
            <person name="Kim J.M."/>
            <person name="Jeon C.O."/>
        </authorList>
    </citation>
    <scope>NUCLEOTIDE SEQUENCE</scope>
    <source>
        <strain evidence="1">W38</strain>
    </source>
</reference>
<keyword evidence="2" id="KW-1185">Reference proteome</keyword>
<dbReference type="RefSeq" id="WP_261694397.1">
    <property type="nucleotide sequence ID" value="NZ_CP104694.1"/>
</dbReference>